<dbReference type="Proteomes" id="UP001501697">
    <property type="component" value="Unassembled WGS sequence"/>
</dbReference>
<protein>
    <submittedName>
        <fullName evidence="2">HNH endonuclease signature motif containing protein</fullName>
    </submittedName>
</protein>
<dbReference type="CDD" id="cd00085">
    <property type="entry name" value="HNHc"/>
    <property type="match status" value="1"/>
</dbReference>
<organism evidence="2 3">
    <name type="scientific">Microbacterium awajiense</name>
    <dbReference type="NCBI Taxonomy" id="415214"/>
    <lineage>
        <taxon>Bacteria</taxon>
        <taxon>Bacillati</taxon>
        <taxon>Actinomycetota</taxon>
        <taxon>Actinomycetes</taxon>
        <taxon>Micrococcales</taxon>
        <taxon>Microbacteriaceae</taxon>
        <taxon>Microbacterium</taxon>
    </lineage>
</organism>
<keyword evidence="2" id="KW-0540">Nuclease</keyword>
<feature type="region of interest" description="Disordered" evidence="1">
    <location>
        <begin position="115"/>
        <end position="146"/>
    </location>
</feature>
<keyword evidence="3" id="KW-1185">Reference proteome</keyword>
<keyword evidence="2" id="KW-0255">Endonuclease</keyword>
<evidence type="ECO:0000256" key="1">
    <source>
        <dbReference type="SAM" id="MobiDB-lite"/>
    </source>
</evidence>
<gene>
    <name evidence="2" type="ORF">GCM10022200_01610</name>
</gene>
<feature type="region of interest" description="Disordered" evidence="1">
    <location>
        <begin position="485"/>
        <end position="525"/>
    </location>
</feature>
<name>A0ABP7A0H5_9MICO</name>
<dbReference type="GO" id="GO:0004519">
    <property type="term" value="F:endonuclease activity"/>
    <property type="evidence" value="ECO:0007669"/>
    <property type="project" value="UniProtKB-KW"/>
</dbReference>
<sequence>MSFIADVYEALEALVAVKGLDVEAGALPTAVAALSDSEVEQLLSCAADLRRCVDRVSVIAAGVVASRSARERGDGGMAAVRGHRSPVGMIQAITGGSAADARRAVSVGASLLDEDGAGSSRSGVGTSDAATPDAGGSDAGGSGAGMPVAPALPPVWHAPLRAALLGGGISSDQHDAIRRGLGEPPAIDGDTSAAAVEVWSIAAEQLMGEACALPVEELAKRARTVRDQLDPAGAEQRFAARFEKRSHRKWTDPDGTHHSHIIYDDEGFAAVCALEDAALRPRRGGPRFVSAEEQAAAAALVDDPRSNEQLSYDLLMSVIRAGMLATASDVFGAKQPGVRLVVVADGTGPRDAFGRMLATGHTEDRGLALPGSVIDRAICDTGTREIGIDTRGNPLYVGREQRLFTPKQRIALATRDGGCLIPGCTTPASYCEAHHCDEWTAHHGRTDIDRGVLLCRFHHLQLHHRGWKINRDTSGRFLLDRRGDGPPVELQSKSAARWAWNPPPGGRRGWRTPPQPARTSAVATT</sequence>
<proteinExistence type="predicted"/>
<dbReference type="InterPro" id="IPR003615">
    <property type="entry name" value="HNH_nuc"/>
</dbReference>
<reference evidence="3" key="1">
    <citation type="journal article" date="2019" name="Int. J. Syst. Evol. Microbiol.">
        <title>The Global Catalogue of Microorganisms (GCM) 10K type strain sequencing project: providing services to taxonomists for standard genome sequencing and annotation.</title>
        <authorList>
            <consortium name="The Broad Institute Genomics Platform"/>
            <consortium name="The Broad Institute Genome Sequencing Center for Infectious Disease"/>
            <person name="Wu L."/>
            <person name="Ma J."/>
        </authorList>
    </citation>
    <scope>NUCLEOTIDE SEQUENCE [LARGE SCALE GENOMIC DNA]</scope>
    <source>
        <strain evidence="3">JCM 16544</strain>
    </source>
</reference>
<feature type="compositionally biased region" description="Low complexity" evidence="1">
    <location>
        <begin position="127"/>
        <end position="136"/>
    </location>
</feature>
<evidence type="ECO:0000313" key="2">
    <source>
        <dbReference type="EMBL" id="GAA3623075.1"/>
    </source>
</evidence>
<accession>A0ABP7A0H5</accession>
<dbReference type="RefSeq" id="WP_344735933.1">
    <property type="nucleotide sequence ID" value="NZ_BAAAYU010000001.1"/>
</dbReference>
<evidence type="ECO:0000313" key="3">
    <source>
        <dbReference type="Proteomes" id="UP001501697"/>
    </source>
</evidence>
<dbReference type="EMBL" id="BAAAYU010000001">
    <property type="protein sequence ID" value="GAA3623075.1"/>
    <property type="molecule type" value="Genomic_DNA"/>
</dbReference>
<comment type="caution">
    <text evidence="2">The sequence shown here is derived from an EMBL/GenBank/DDBJ whole genome shotgun (WGS) entry which is preliminary data.</text>
</comment>
<keyword evidence="2" id="KW-0378">Hydrolase</keyword>